<dbReference type="PANTHER" id="PTHR44688:SF16">
    <property type="entry name" value="DNA-BINDING TRANSCRIPTIONAL ACTIVATOR DEVR_DOSR"/>
    <property type="match status" value="1"/>
</dbReference>
<dbReference type="Proteomes" id="UP001501777">
    <property type="component" value="Unassembled WGS sequence"/>
</dbReference>
<evidence type="ECO:0000256" key="1">
    <source>
        <dbReference type="ARBA" id="ARBA00023015"/>
    </source>
</evidence>
<dbReference type="Gene3D" id="1.10.10.10">
    <property type="entry name" value="Winged helix-like DNA-binding domain superfamily/Winged helix DNA-binding domain"/>
    <property type="match status" value="1"/>
</dbReference>
<keyword evidence="1" id="KW-0805">Transcription regulation</keyword>
<protein>
    <recommendedName>
        <fullName evidence="4">HTH luxR-type domain-containing protein</fullName>
    </recommendedName>
</protein>
<sequence>MLTHQQIAAATRIGMLTRERDTATACDQALQELGRALPFDAVTLLGIDPLSGEYVQIAGVGYTAETSQALAAEFVSTPWYRNVVRQELPRSISEDADDRPGPRFRHGWFYAERVRPAGFRDGLTGALRHQGRLVGLIHLSTEGADAYDTEARHLLASILPALGVLTDPTAHADGLAGLPSGAGANLVTADGVIDLPGRAPAESLQDPDFARLVEVFVLSGGLRLRMLWPLGSGWCRVVLHRCTVGPGAARNAVLVHEERVHLPYGLSTRELEVLTRAARGQTNQAIAQALFLSPRTVHSHIEHLLRKTGCASRAEATALAVRDGVLRPTPDDLEYFVERAPAAREEGEDRR</sequence>
<keyword evidence="6" id="KW-1185">Reference proteome</keyword>
<dbReference type="SMART" id="SM00421">
    <property type="entry name" value="HTH_LUXR"/>
    <property type="match status" value="1"/>
</dbReference>
<dbReference type="InterPro" id="IPR029016">
    <property type="entry name" value="GAF-like_dom_sf"/>
</dbReference>
<dbReference type="PRINTS" id="PR00038">
    <property type="entry name" value="HTHLUXR"/>
</dbReference>
<organism evidence="5 6">
    <name type="scientific">Streptomyces longisporus</name>
    <dbReference type="NCBI Taxonomy" id="1948"/>
    <lineage>
        <taxon>Bacteria</taxon>
        <taxon>Bacillati</taxon>
        <taxon>Actinomycetota</taxon>
        <taxon>Actinomycetes</taxon>
        <taxon>Kitasatosporales</taxon>
        <taxon>Streptomycetaceae</taxon>
        <taxon>Streptomyces</taxon>
    </lineage>
</organism>
<reference evidence="6" key="1">
    <citation type="journal article" date="2019" name="Int. J. Syst. Evol. Microbiol.">
        <title>The Global Catalogue of Microorganisms (GCM) 10K type strain sequencing project: providing services to taxonomists for standard genome sequencing and annotation.</title>
        <authorList>
            <consortium name="The Broad Institute Genomics Platform"/>
            <consortium name="The Broad Institute Genome Sequencing Center for Infectious Disease"/>
            <person name="Wu L."/>
            <person name="Ma J."/>
        </authorList>
    </citation>
    <scope>NUCLEOTIDE SEQUENCE [LARGE SCALE GENOMIC DNA]</scope>
    <source>
        <strain evidence="6">JCM 4395</strain>
    </source>
</reference>
<name>A0ABP5Y9H0_STRLO</name>
<dbReference type="PROSITE" id="PS50043">
    <property type="entry name" value="HTH_LUXR_2"/>
    <property type="match status" value="1"/>
</dbReference>
<dbReference type="Gene3D" id="3.30.450.40">
    <property type="match status" value="1"/>
</dbReference>
<dbReference type="EMBL" id="BAAASG010000002">
    <property type="protein sequence ID" value="GAA2475754.1"/>
    <property type="molecule type" value="Genomic_DNA"/>
</dbReference>
<dbReference type="InterPro" id="IPR000792">
    <property type="entry name" value="Tscrpt_reg_LuxR_C"/>
</dbReference>
<keyword evidence="2" id="KW-0238">DNA-binding</keyword>
<dbReference type="PROSITE" id="PS00622">
    <property type="entry name" value="HTH_LUXR_1"/>
    <property type="match status" value="1"/>
</dbReference>
<dbReference type="CDD" id="cd06170">
    <property type="entry name" value="LuxR_C_like"/>
    <property type="match status" value="1"/>
</dbReference>
<accession>A0ABP5Y9H0</accession>
<evidence type="ECO:0000256" key="2">
    <source>
        <dbReference type="ARBA" id="ARBA00023125"/>
    </source>
</evidence>
<dbReference type="Pfam" id="PF01590">
    <property type="entry name" value="GAF"/>
    <property type="match status" value="1"/>
</dbReference>
<dbReference type="RefSeq" id="WP_344398705.1">
    <property type="nucleotide sequence ID" value="NZ_BAAASG010000002.1"/>
</dbReference>
<dbReference type="InterPro" id="IPR016032">
    <property type="entry name" value="Sig_transdc_resp-reg_C-effctor"/>
</dbReference>
<dbReference type="PANTHER" id="PTHR44688">
    <property type="entry name" value="DNA-BINDING TRANSCRIPTIONAL ACTIVATOR DEVR_DOSR"/>
    <property type="match status" value="1"/>
</dbReference>
<dbReference type="InterPro" id="IPR003018">
    <property type="entry name" value="GAF"/>
</dbReference>
<keyword evidence="3" id="KW-0804">Transcription</keyword>
<dbReference type="SUPFAM" id="SSF55781">
    <property type="entry name" value="GAF domain-like"/>
    <property type="match status" value="1"/>
</dbReference>
<proteinExistence type="predicted"/>
<dbReference type="Pfam" id="PF00196">
    <property type="entry name" value="GerE"/>
    <property type="match status" value="1"/>
</dbReference>
<feature type="domain" description="HTH luxR-type" evidence="4">
    <location>
        <begin position="258"/>
        <end position="324"/>
    </location>
</feature>
<dbReference type="SUPFAM" id="SSF46894">
    <property type="entry name" value="C-terminal effector domain of the bipartite response regulators"/>
    <property type="match status" value="1"/>
</dbReference>
<dbReference type="InterPro" id="IPR036388">
    <property type="entry name" value="WH-like_DNA-bd_sf"/>
</dbReference>
<comment type="caution">
    <text evidence="5">The sequence shown here is derived from an EMBL/GenBank/DDBJ whole genome shotgun (WGS) entry which is preliminary data.</text>
</comment>
<gene>
    <name evidence="5" type="ORF">GCM10010276_09180</name>
</gene>
<evidence type="ECO:0000313" key="6">
    <source>
        <dbReference type="Proteomes" id="UP001501777"/>
    </source>
</evidence>
<evidence type="ECO:0000259" key="4">
    <source>
        <dbReference type="PROSITE" id="PS50043"/>
    </source>
</evidence>
<evidence type="ECO:0000256" key="3">
    <source>
        <dbReference type="ARBA" id="ARBA00023163"/>
    </source>
</evidence>
<evidence type="ECO:0000313" key="5">
    <source>
        <dbReference type="EMBL" id="GAA2475754.1"/>
    </source>
</evidence>